<dbReference type="EMBL" id="JBHSOC010000068">
    <property type="protein sequence ID" value="MFC5645376.1"/>
    <property type="molecule type" value="Genomic_DNA"/>
</dbReference>
<comment type="caution">
    <text evidence="1">The sequence shown here is derived from an EMBL/GenBank/DDBJ whole genome shotgun (WGS) entry which is preliminary data.</text>
</comment>
<dbReference type="SUPFAM" id="SSF51713">
    <property type="entry name" value="tRNA-guanine transglycosylase"/>
    <property type="match status" value="1"/>
</dbReference>
<evidence type="ECO:0000313" key="2">
    <source>
        <dbReference type="Proteomes" id="UP001596066"/>
    </source>
</evidence>
<protein>
    <submittedName>
        <fullName evidence="1">DUF4417 domain-containing protein</fullName>
    </submittedName>
</protein>
<accession>A0ABW0VMN6</accession>
<dbReference type="Proteomes" id="UP001596066">
    <property type="component" value="Unassembled WGS sequence"/>
</dbReference>
<sequence length="368" mass="40370">MTSISLPMPTVGVPLPGRGCDCTRCAFWMGPDGRGGPATVEPLCSGSNADCSYCGCAATEAGSPAGACRSCPIRCGSRTDIAAWMHDVGGTLALDDLSVEGQLPQLPSFIPMTDGSSITALDASLRWPAYGVGLRRVFSPDTHTIYPRFAGKDARQVLGLGEQQKAVLVGYGEDPLVEAFWSYRRRDGLVEELASQKWDVILSPNYSIYGNWPRVEHLLNMRRCLMIAQEFHEAGAVAVPNVYWYRLEDLERYRAWFDDVPAPGIAVNLQTVRENNNWDSWALPGLYWLAENLPEDLPVLLTGLSRADRIAQAVALFGDRLTLISQNPHQYALHGAVMTANGREDIHARPGDAFAVTVRYMSSLLPQR</sequence>
<proteinExistence type="predicted"/>
<reference evidence="2" key="1">
    <citation type="journal article" date="2019" name="Int. J. Syst. Evol. Microbiol.">
        <title>The Global Catalogue of Microorganisms (GCM) 10K type strain sequencing project: providing services to taxonomists for standard genome sequencing and annotation.</title>
        <authorList>
            <consortium name="The Broad Institute Genomics Platform"/>
            <consortium name="The Broad Institute Genome Sequencing Center for Infectious Disease"/>
            <person name="Wu L."/>
            <person name="Ma J."/>
        </authorList>
    </citation>
    <scope>NUCLEOTIDE SEQUENCE [LARGE SCALE GENOMIC DNA]</scope>
    <source>
        <strain evidence="2">CGMCC 4.1622</strain>
    </source>
</reference>
<organism evidence="1 2">
    <name type="scientific">Kitasatospora cinereorecta</name>
    <dbReference type="NCBI Taxonomy" id="285560"/>
    <lineage>
        <taxon>Bacteria</taxon>
        <taxon>Bacillati</taxon>
        <taxon>Actinomycetota</taxon>
        <taxon>Actinomycetes</taxon>
        <taxon>Kitasatosporales</taxon>
        <taxon>Streptomycetaceae</taxon>
        <taxon>Kitasatospora</taxon>
    </lineage>
</organism>
<dbReference type="RefSeq" id="WP_346148479.1">
    <property type="nucleotide sequence ID" value="NZ_BAAAUA010000049.1"/>
</dbReference>
<name>A0ABW0VMN6_9ACTN</name>
<keyword evidence="2" id="KW-1185">Reference proteome</keyword>
<evidence type="ECO:0000313" key="1">
    <source>
        <dbReference type="EMBL" id="MFC5645376.1"/>
    </source>
</evidence>
<dbReference type="InterPro" id="IPR036511">
    <property type="entry name" value="TGT-like_sf"/>
</dbReference>
<gene>
    <name evidence="1" type="ORF">ACFPZF_29005</name>
</gene>